<reference evidence="2 3" key="1">
    <citation type="submission" date="2019-04" db="EMBL/GenBank/DDBJ databases">
        <title>Complete genome sequence of Arthrobacter sp. ZXY-2 associated with effective atrazine degradation and salt adaptation.</title>
        <authorList>
            <person name="Zhao X."/>
        </authorList>
    </citation>
    <scope>NUCLEOTIDE SEQUENCE [LARGE SCALE GENOMIC DNA]</scope>
    <source>
        <strain evidence="3">ZP60</strain>
    </source>
</reference>
<reference evidence="2 3" key="2">
    <citation type="submission" date="2019-04" db="EMBL/GenBank/DDBJ databases">
        <authorList>
            <person name="Yang S."/>
            <person name="Wei W."/>
        </authorList>
    </citation>
    <scope>NUCLEOTIDE SEQUENCE [LARGE SCALE GENOMIC DNA]</scope>
    <source>
        <strain evidence="3">ZP60</strain>
    </source>
</reference>
<dbReference type="GeneID" id="42177722"/>
<gene>
    <name evidence="2" type="ORF">E5139_02255</name>
</gene>
<protein>
    <submittedName>
        <fullName evidence="2">Chemotaxis protein CheY</fullName>
    </submittedName>
</protein>
<proteinExistence type="predicted"/>
<dbReference type="Proteomes" id="UP000297053">
    <property type="component" value="Chromosome"/>
</dbReference>
<dbReference type="OMA" id="TMRVGSF"/>
<feature type="region of interest" description="Disordered" evidence="1">
    <location>
        <begin position="141"/>
        <end position="175"/>
    </location>
</feature>
<dbReference type="RefSeq" id="WP_015763943.1">
    <property type="nucleotide sequence ID" value="NZ_CP039375.1"/>
</dbReference>
<dbReference type="KEGG" id="halz:E5139_02255"/>
<dbReference type="AlphaFoldDB" id="A0A4D6K8K2"/>
<dbReference type="EMBL" id="CP039375">
    <property type="protein sequence ID" value="QCD64517.1"/>
    <property type="molecule type" value="Genomic_DNA"/>
</dbReference>
<evidence type="ECO:0000256" key="1">
    <source>
        <dbReference type="SAM" id="MobiDB-lite"/>
    </source>
</evidence>
<dbReference type="SUPFAM" id="SSF52540">
    <property type="entry name" value="P-loop containing nucleoside triphosphate hydrolases"/>
    <property type="match status" value="1"/>
</dbReference>
<sequence>MDDLSPPEAKSVSAGVEYVPFGIPGLDGAVRGIPTGSAVLLAGAPDAGSHAFLYTSLASLALAKHEPALYPRRLGDAREAIPERVSYVSLTHDREHIYSELDAVLDSEQFEILTDHLTVADFSQQFLSAVDVPASLYDQRREDVPAPTEDDDSGVAGLLDDVTLPDERSTETDDADDVSALLDEISEYVADSGDDAILVIDGLSDLLLATNFGLDRSAVLGFLLGLREAVVGWDGIAYVVYERRAADVRSDPDIHGLLHGSVFFYSNDQGHDTYRTMRVGSFGGALDTERQTVFESSVGPAGLRAKATKKIGPSNW</sequence>
<evidence type="ECO:0000313" key="2">
    <source>
        <dbReference type="EMBL" id="QCD64517.1"/>
    </source>
</evidence>
<dbReference type="Gene3D" id="3.40.50.300">
    <property type="entry name" value="P-loop containing nucleotide triphosphate hydrolases"/>
    <property type="match status" value="1"/>
</dbReference>
<dbReference type="InterPro" id="IPR027417">
    <property type="entry name" value="P-loop_NTPase"/>
</dbReference>
<evidence type="ECO:0000313" key="3">
    <source>
        <dbReference type="Proteomes" id="UP000297053"/>
    </source>
</evidence>
<organism evidence="2 3">
    <name type="scientific">Halomicrobium mukohataei</name>
    <dbReference type="NCBI Taxonomy" id="57705"/>
    <lineage>
        <taxon>Archaea</taxon>
        <taxon>Methanobacteriati</taxon>
        <taxon>Methanobacteriota</taxon>
        <taxon>Stenosarchaea group</taxon>
        <taxon>Halobacteria</taxon>
        <taxon>Halobacteriales</taxon>
        <taxon>Haloarculaceae</taxon>
        <taxon>Halomicrobium</taxon>
    </lineage>
</organism>
<accession>A0A4D6K8K2</accession>
<name>A0A4D6K8K2_9EURY</name>